<feature type="transmembrane region" description="Helical" evidence="2">
    <location>
        <begin position="44"/>
        <end position="64"/>
    </location>
</feature>
<reference evidence="3 4" key="2">
    <citation type="submission" date="2020-08" db="EMBL/GenBank/DDBJ databases">
        <authorList>
            <person name="Partida-Martinez L."/>
            <person name="Huntemann M."/>
            <person name="Clum A."/>
            <person name="Wang J."/>
            <person name="Palaniappan K."/>
            <person name="Ritter S."/>
            <person name="Chen I.-M."/>
            <person name="Stamatis D."/>
            <person name="Reddy T."/>
            <person name="O'Malley R."/>
            <person name="Daum C."/>
            <person name="Shapiro N."/>
            <person name="Ivanova N."/>
            <person name="Kyrpides N."/>
            <person name="Woyke T."/>
        </authorList>
    </citation>
    <scope>NUCLEOTIDE SEQUENCE [LARGE SCALE GENOMIC DNA]</scope>
    <source>
        <strain evidence="3 4">AS2.23</strain>
    </source>
</reference>
<comment type="caution">
    <text evidence="3">The sequence shown here is derived from an EMBL/GenBank/DDBJ whole genome shotgun (WGS) entry which is preliminary data.</text>
</comment>
<dbReference type="RefSeq" id="WP_183392749.1">
    <property type="nucleotide sequence ID" value="NZ_JACHVY010000005.1"/>
</dbReference>
<proteinExistence type="predicted"/>
<accession>A0A7W4TQD8</accession>
<dbReference type="AlphaFoldDB" id="A0A7W4TQD8"/>
<name>A0A7W4TQD8_KINRA</name>
<keyword evidence="2" id="KW-0472">Membrane</keyword>
<gene>
    <name evidence="3" type="ORF">FHR75_003956</name>
</gene>
<keyword evidence="2" id="KW-1133">Transmembrane helix</keyword>
<dbReference type="EMBL" id="JACHVY010000005">
    <property type="protein sequence ID" value="MBB2903114.1"/>
    <property type="molecule type" value="Genomic_DNA"/>
</dbReference>
<organism evidence="3 4">
    <name type="scientific">Kineococcus radiotolerans</name>
    <dbReference type="NCBI Taxonomy" id="131568"/>
    <lineage>
        <taxon>Bacteria</taxon>
        <taxon>Bacillati</taxon>
        <taxon>Actinomycetota</taxon>
        <taxon>Actinomycetes</taxon>
        <taxon>Kineosporiales</taxon>
        <taxon>Kineosporiaceae</taxon>
        <taxon>Kineococcus</taxon>
    </lineage>
</organism>
<evidence type="ECO:0000256" key="1">
    <source>
        <dbReference type="SAM" id="MobiDB-lite"/>
    </source>
</evidence>
<evidence type="ECO:0000313" key="4">
    <source>
        <dbReference type="Proteomes" id="UP000533269"/>
    </source>
</evidence>
<sequence>MPPASRPKRSMSSVVRRLLPTAFGIAVVTALTSALRIDVFGAWWQTAAMLAFISVLAWWVPLLFSSPDRAEEQWREAQTRSEEQRGQHHGPVDDEH</sequence>
<evidence type="ECO:0000256" key="2">
    <source>
        <dbReference type="SAM" id="Phobius"/>
    </source>
</evidence>
<dbReference type="Proteomes" id="UP000533269">
    <property type="component" value="Unassembled WGS sequence"/>
</dbReference>
<evidence type="ECO:0000313" key="3">
    <source>
        <dbReference type="EMBL" id="MBB2903114.1"/>
    </source>
</evidence>
<reference evidence="3 4" key="1">
    <citation type="submission" date="2020-08" db="EMBL/GenBank/DDBJ databases">
        <title>The Agave Microbiome: Exploring the role of microbial communities in plant adaptations to desert environments.</title>
        <authorList>
            <person name="Partida-Martinez L.P."/>
        </authorList>
    </citation>
    <scope>NUCLEOTIDE SEQUENCE [LARGE SCALE GENOMIC DNA]</scope>
    <source>
        <strain evidence="3 4">AS2.23</strain>
    </source>
</reference>
<keyword evidence="2" id="KW-0812">Transmembrane</keyword>
<feature type="region of interest" description="Disordered" evidence="1">
    <location>
        <begin position="73"/>
        <end position="96"/>
    </location>
</feature>
<protein>
    <submittedName>
        <fullName evidence="3">Ca2+/H+ antiporter</fullName>
    </submittedName>
</protein>